<reference evidence="1" key="2">
    <citation type="submission" date="2019-12" db="EMBL/GenBank/DDBJ databases">
        <authorList>
            <person name="Cremers G."/>
        </authorList>
    </citation>
    <scope>NUCLEOTIDE SEQUENCE</scope>
    <source>
        <strain evidence="1">Mbul1</strain>
    </source>
</reference>
<evidence type="ECO:0000313" key="1">
    <source>
        <dbReference type="EMBL" id="CAA2104554.1"/>
    </source>
</evidence>
<evidence type="ECO:0000313" key="3">
    <source>
        <dbReference type="Proteomes" id="UP001055307"/>
    </source>
</evidence>
<dbReference type="EMBL" id="BPQF01000029">
    <property type="protein sequence ID" value="GJD41860.1"/>
    <property type="molecule type" value="Genomic_DNA"/>
</dbReference>
<dbReference type="EMBL" id="LR743504">
    <property type="protein sequence ID" value="CAA2104554.1"/>
    <property type="molecule type" value="Genomic_DNA"/>
</dbReference>
<gene>
    <name evidence="1" type="ORF">MBUL_02762</name>
    <name evidence="2" type="ORF">OICFNHDK_4344</name>
</gene>
<dbReference type="AlphaFoldDB" id="A0A679J9G7"/>
<organism evidence="1">
    <name type="scientific">Methylobacterium bullatum</name>
    <dbReference type="NCBI Taxonomy" id="570505"/>
    <lineage>
        <taxon>Bacteria</taxon>
        <taxon>Pseudomonadati</taxon>
        <taxon>Pseudomonadota</taxon>
        <taxon>Alphaproteobacteria</taxon>
        <taxon>Hyphomicrobiales</taxon>
        <taxon>Methylobacteriaceae</taxon>
        <taxon>Methylobacterium</taxon>
    </lineage>
</organism>
<keyword evidence="3" id="KW-1185">Reference proteome</keyword>
<protein>
    <submittedName>
        <fullName evidence="1">Uncharacterized protein</fullName>
    </submittedName>
</protein>
<proteinExistence type="predicted"/>
<reference evidence="2" key="3">
    <citation type="submission" date="2021-08" db="EMBL/GenBank/DDBJ databases">
        <authorList>
            <person name="Tani A."/>
            <person name="Ola A."/>
            <person name="Ogura Y."/>
            <person name="Katsura K."/>
            <person name="Hayashi T."/>
        </authorList>
    </citation>
    <scope>NUCLEOTIDE SEQUENCE</scope>
    <source>
        <strain evidence="2">DSM 21893</strain>
    </source>
</reference>
<accession>A0A679J9G7</accession>
<name>A0A679J9G7_9HYPH</name>
<reference evidence="2" key="1">
    <citation type="journal article" date="2016" name="Front. Microbiol.">
        <title>Genome Sequence of the Piezophilic, Mesophilic Sulfate-Reducing Bacterium Desulfovibrio indicus J2T.</title>
        <authorList>
            <person name="Cao J."/>
            <person name="Maignien L."/>
            <person name="Shao Z."/>
            <person name="Alain K."/>
            <person name="Jebbar M."/>
        </authorList>
    </citation>
    <scope>NUCLEOTIDE SEQUENCE</scope>
    <source>
        <strain evidence="2">DSM 21893</strain>
    </source>
</reference>
<dbReference type="RefSeq" id="WP_018044332.1">
    <property type="nucleotide sequence ID" value="NZ_BPQF01000029.1"/>
</dbReference>
<sequence>MTTTKIDRSALLRNAWRIAREAAASAGTAVRAALGAAFRQAWAEARMVAQPVQQQQAQAVAPADLTTTEGLAKALVGKTASLALAGGEALYTIVSVERWTSPDGAQVRDYIKMETSGMWSDDRKGPIKLFILRKGTGHGTYTETDAGEAFWAYGGFCNSGNKRCNANDMVKDILESIRS</sequence>
<evidence type="ECO:0000313" key="2">
    <source>
        <dbReference type="EMBL" id="GJD41860.1"/>
    </source>
</evidence>
<dbReference type="Proteomes" id="UP001055307">
    <property type="component" value="Unassembled WGS sequence"/>
</dbReference>